<accession>A0A1H7FE10</accession>
<proteinExistence type="predicted"/>
<feature type="transmembrane region" description="Helical" evidence="1">
    <location>
        <begin position="37"/>
        <end position="60"/>
    </location>
</feature>
<dbReference type="OrthoDB" id="5625942at2"/>
<keyword evidence="1" id="KW-0812">Transmembrane</keyword>
<gene>
    <name evidence="2" type="ORF">SAMN05444515_101207</name>
</gene>
<sequence length="63" mass="6909">MYRLGKMSMLVGALICLISLITGFTAMFTGYDDLAKYFLSLVPISFLLVFTGLVTVVLTAPRD</sequence>
<dbReference type="EMBL" id="FOAA01000001">
    <property type="protein sequence ID" value="SEK24331.1"/>
    <property type="molecule type" value="Genomic_DNA"/>
</dbReference>
<evidence type="ECO:0000256" key="1">
    <source>
        <dbReference type="SAM" id="Phobius"/>
    </source>
</evidence>
<keyword evidence="3" id="KW-1185">Reference proteome</keyword>
<protein>
    <submittedName>
        <fullName evidence="2">Uncharacterized protein</fullName>
    </submittedName>
</protein>
<reference evidence="3" key="1">
    <citation type="submission" date="2016-10" db="EMBL/GenBank/DDBJ databases">
        <authorList>
            <person name="Varghese N."/>
            <person name="Submissions S."/>
        </authorList>
    </citation>
    <scope>NUCLEOTIDE SEQUENCE [LARGE SCALE GENOMIC DNA]</scope>
    <source>
        <strain evidence="3">DSM 241</strain>
    </source>
</reference>
<evidence type="ECO:0000313" key="2">
    <source>
        <dbReference type="EMBL" id="SEK24331.1"/>
    </source>
</evidence>
<dbReference type="RefSeq" id="WP_090249745.1">
    <property type="nucleotide sequence ID" value="NZ_FOAA01000001.1"/>
</dbReference>
<keyword evidence="1" id="KW-1133">Transmembrane helix</keyword>
<evidence type="ECO:0000313" key="3">
    <source>
        <dbReference type="Proteomes" id="UP000199256"/>
    </source>
</evidence>
<name>A0A1H7FE10_9GAMM</name>
<dbReference type="Proteomes" id="UP000199256">
    <property type="component" value="Unassembled WGS sequence"/>
</dbReference>
<keyword evidence="1" id="KW-0472">Membrane</keyword>
<dbReference type="AlphaFoldDB" id="A0A1H7FE10"/>
<feature type="transmembrane region" description="Helical" evidence="1">
    <location>
        <begin position="7"/>
        <end position="31"/>
    </location>
</feature>
<organism evidence="2 3">
    <name type="scientific">Ectothiorhodospira marina</name>
    <dbReference type="NCBI Taxonomy" id="1396821"/>
    <lineage>
        <taxon>Bacteria</taxon>
        <taxon>Pseudomonadati</taxon>
        <taxon>Pseudomonadota</taxon>
        <taxon>Gammaproteobacteria</taxon>
        <taxon>Chromatiales</taxon>
        <taxon>Ectothiorhodospiraceae</taxon>
        <taxon>Ectothiorhodospira</taxon>
    </lineage>
</organism>